<dbReference type="InterPro" id="IPR009003">
    <property type="entry name" value="Peptidase_S1_PA"/>
</dbReference>
<organism evidence="2 3">
    <name type="scientific">Owenia fusiformis</name>
    <name type="common">Polychaete worm</name>
    <dbReference type="NCBI Taxonomy" id="6347"/>
    <lineage>
        <taxon>Eukaryota</taxon>
        <taxon>Metazoa</taxon>
        <taxon>Spiralia</taxon>
        <taxon>Lophotrochozoa</taxon>
        <taxon>Annelida</taxon>
        <taxon>Polychaeta</taxon>
        <taxon>Sedentaria</taxon>
        <taxon>Canalipalpata</taxon>
        <taxon>Sabellida</taxon>
        <taxon>Oweniida</taxon>
        <taxon>Oweniidae</taxon>
        <taxon>Owenia</taxon>
    </lineage>
</organism>
<dbReference type="Gene3D" id="2.40.10.10">
    <property type="entry name" value="Trypsin-like serine proteases"/>
    <property type="match status" value="1"/>
</dbReference>
<name>A0A8J1TT79_OWEFU</name>
<comment type="caution">
    <text evidence="2">The sequence shown here is derived from an EMBL/GenBank/DDBJ whole genome shotgun (WGS) entry which is preliminary data.</text>
</comment>
<dbReference type="PANTHER" id="PTHR24276">
    <property type="entry name" value="POLYSERASE-RELATED"/>
    <property type="match status" value="1"/>
</dbReference>
<dbReference type="InterPro" id="IPR043504">
    <property type="entry name" value="Peptidase_S1_PA_chymotrypsin"/>
</dbReference>
<protein>
    <submittedName>
        <fullName evidence="2">Uncharacterized protein</fullName>
    </submittedName>
</protein>
<reference evidence="2" key="1">
    <citation type="submission" date="2022-03" db="EMBL/GenBank/DDBJ databases">
        <authorList>
            <person name="Martin C."/>
        </authorList>
    </citation>
    <scope>NUCLEOTIDE SEQUENCE</scope>
</reference>
<accession>A0A8J1TT79</accession>
<dbReference type="Pfam" id="PF00089">
    <property type="entry name" value="Trypsin"/>
    <property type="match status" value="1"/>
</dbReference>
<dbReference type="SMART" id="SM00020">
    <property type="entry name" value="Tryp_SPc"/>
    <property type="match status" value="1"/>
</dbReference>
<dbReference type="PROSITE" id="PS50240">
    <property type="entry name" value="TRYPSIN_DOM"/>
    <property type="match status" value="1"/>
</dbReference>
<dbReference type="InterPro" id="IPR050430">
    <property type="entry name" value="Peptidase_S1"/>
</dbReference>
<evidence type="ECO:0000256" key="1">
    <source>
        <dbReference type="ARBA" id="ARBA00023157"/>
    </source>
</evidence>
<dbReference type="PANTHER" id="PTHR24276:SF98">
    <property type="entry name" value="FI18310P1-RELATED"/>
    <property type="match status" value="1"/>
</dbReference>
<dbReference type="SUPFAM" id="SSF50494">
    <property type="entry name" value="Trypsin-like serine proteases"/>
    <property type="match status" value="1"/>
</dbReference>
<evidence type="ECO:0000313" key="3">
    <source>
        <dbReference type="Proteomes" id="UP000749559"/>
    </source>
</evidence>
<proteinExistence type="predicted"/>
<dbReference type="AlphaFoldDB" id="A0A8J1TT79"/>
<evidence type="ECO:0000313" key="2">
    <source>
        <dbReference type="EMBL" id="CAH1789600.1"/>
    </source>
</evidence>
<sequence>MIGICVFLLAIAGYASAITYGNPSTLDGAAYTVSLLLRDGTDPTGQTWIHRCNGAWMKFDLTTTIDSTTHNGYWVITSARCFDTYQQPSDWRAKLGARTDTDTSNVVTQGIRYILRHPTEDIAVVKLSSRPSEASPNRMRVEFPRRNSDAATNRSCTLSGWGLTDSLLTDNYENLPLEQYQATAVGITNSWCNSQYYPTIDAAVFPSDVICTTNQLGCNNCVDEGPFPSPCKSYDYGAPLACNFGSEYRLIGVGTAQDSSQSCGDAFAGVATPPMWTYVGTYWSWLANTINAN</sequence>
<dbReference type="EMBL" id="CAIIXF020000007">
    <property type="protein sequence ID" value="CAH1789600.1"/>
    <property type="molecule type" value="Genomic_DNA"/>
</dbReference>
<keyword evidence="1" id="KW-1015">Disulfide bond</keyword>
<keyword evidence="3" id="KW-1185">Reference proteome</keyword>
<dbReference type="GO" id="GO:0006508">
    <property type="term" value="P:proteolysis"/>
    <property type="evidence" value="ECO:0007669"/>
    <property type="project" value="InterPro"/>
</dbReference>
<dbReference type="GO" id="GO:0004252">
    <property type="term" value="F:serine-type endopeptidase activity"/>
    <property type="evidence" value="ECO:0007669"/>
    <property type="project" value="InterPro"/>
</dbReference>
<dbReference type="Proteomes" id="UP000749559">
    <property type="component" value="Unassembled WGS sequence"/>
</dbReference>
<dbReference type="InterPro" id="IPR001254">
    <property type="entry name" value="Trypsin_dom"/>
</dbReference>
<gene>
    <name evidence="2" type="ORF">OFUS_LOCUS14930</name>
</gene>